<dbReference type="Pfam" id="PF00563">
    <property type="entry name" value="EAL"/>
    <property type="match status" value="1"/>
</dbReference>
<evidence type="ECO:0000259" key="5">
    <source>
        <dbReference type="PROSITE" id="PS50887"/>
    </source>
</evidence>
<dbReference type="SUPFAM" id="SSF55785">
    <property type="entry name" value="PYP-like sensor domain (PAS domain)"/>
    <property type="match status" value="2"/>
</dbReference>
<dbReference type="InterPro" id="IPR000014">
    <property type="entry name" value="PAS"/>
</dbReference>
<dbReference type="Pfam" id="PF00990">
    <property type="entry name" value="GGDEF"/>
    <property type="match status" value="1"/>
</dbReference>
<dbReference type="SMART" id="SM00267">
    <property type="entry name" value="GGDEF"/>
    <property type="match status" value="1"/>
</dbReference>
<accession>A0A833GZ98</accession>
<organism evidence="6 7">
    <name type="scientific">Leptonema illini</name>
    <dbReference type="NCBI Taxonomy" id="183"/>
    <lineage>
        <taxon>Bacteria</taxon>
        <taxon>Pseudomonadati</taxon>
        <taxon>Spirochaetota</taxon>
        <taxon>Spirochaetia</taxon>
        <taxon>Leptospirales</taxon>
        <taxon>Leptospiraceae</taxon>
        <taxon>Leptonema</taxon>
    </lineage>
</organism>
<dbReference type="CDD" id="cd00130">
    <property type="entry name" value="PAS"/>
    <property type="match status" value="2"/>
</dbReference>
<dbReference type="CDD" id="cd01949">
    <property type="entry name" value="GGDEF"/>
    <property type="match status" value="1"/>
</dbReference>
<name>A0A833GZ98_9LEPT</name>
<dbReference type="SMART" id="SM00052">
    <property type="entry name" value="EAL"/>
    <property type="match status" value="1"/>
</dbReference>
<dbReference type="SMART" id="SM00091">
    <property type="entry name" value="PAS"/>
    <property type="match status" value="2"/>
</dbReference>
<feature type="domain" description="PAC" evidence="3">
    <location>
        <begin position="82"/>
        <end position="136"/>
    </location>
</feature>
<protein>
    <submittedName>
        <fullName evidence="6">EAL domain-containing protein</fullName>
    </submittedName>
</protein>
<evidence type="ECO:0000259" key="3">
    <source>
        <dbReference type="PROSITE" id="PS50113"/>
    </source>
</evidence>
<dbReference type="NCBIfam" id="TIGR00229">
    <property type="entry name" value="sensory_box"/>
    <property type="match status" value="2"/>
</dbReference>
<dbReference type="InterPro" id="IPR043128">
    <property type="entry name" value="Rev_trsase/Diguanyl_cyclase"/>
</dbReference>
<evidence type="ECO:0000259" key="4">
    <source>
        <dbReference type="PROSITE" id="PS50883"/>
    </source>
</evidence>
<dbReference type="NCBIfam" id="TIGR00254">
    <property type="entry name" value="GGDEF"/>
    <property type="match status" value="1"/>
</dbReference>
<feature type="domain" description="PAC" evidence="3">
    <location>
        <begin position="211"/>
        <end position="263"/>
    </location>
</feature>
<dbReference type="InterPro" id="IPR029787">
    <property type="entry name" value="Nucleotide_cyclase"/>
</dbReference>
<feature type="domain" description="GGDEF" evidence="5">
    <location>
        <begin position="295"/>
        <end position="428"/>
    </location>
</feature>
<dbReference type="AlphaFoldDB" id="A0A833GZ98"/>
<dbReference type="InterPro" id="IPR000700">
    <property type="entry name" value="PAS-assoc_C"/>
</dbReference>
<dbReference type="Proteomes" id="UP000460298">
    <property type="component" value="Unassembled WGS sequence"/>
</dbReference>
<dbReference type="GO" id="GO:0071111">
    <property type="term" value="F:cyclic-guanylate-specific phosphodiesterase activity"/>
    <property type="evidence" value="ECO:0007669"/>
    <property type="project" value="UniProtKB-EC"/>
</dbReference>
<dbReference type="InterPro" id="IPR001633">
    <property type="entry name" value="EAL_dom"/>
</dbReference>
<dbReference type="Gene3D" id="3.20.20.450">
    <property type="entry name" value="EAL domain"/>
    <property type="match status" value="1"/>
</dbReference>
<dbReference type="InterPro" id="IPR013656">
    <property type="entry name" value="PAS_4"/>
</dbReference>
<dbReference type="EMBL" id="WBUI01000017">
    <property type="protein sequence ID" value="KAB2930863.1"/>
    <property type="molecule type" value="Genomic_DNA"/>
</dbReference>
<feature type="domain" description="EAL" evidence="4">
    <location>
        <begin position="437"/>
        <end position="691"/>
    </location>
</feature>
<dbReference type="SMART" id="SM00086">
    <property type="entry name" value="PAC"/>
    <property type="match status" value="2"/>
</dbReference>
<dbReference type="Pfam" id="PF13426">
    <property type="entry name" value="PAS_9"/>
    <property type="match status" value="1"/>
</dbReference>
<comment type="catalytic activity">
    <reaction evidence="1">
        <text>3',3'-c-di-GMP + H2O = 5'-phosphoguanylyl(3'-&gt;5')guanosine + H(+)</text>
        <dbReference type="Rhea" id="RHEA:24902"/>
        <dbReference type="ChEBI" id="CHEBI:15377"/>
        <dbReference type="ChEBI" id="CHEBI:15378"/>
        <dbReference type="ChEBI" id="CHEBI:58754"/>
        <dbReference type="ChEBI" id="CHEBI:58805"/>
        <dbReference type="EC" id="3.1.4.52"/>
    </reaction>
    <physiologicalReaction direction="left-to-right" evidence="1">
        <dbReference type="Rhea" id="RHEA:24903"/>
    </physiologicalReaction>
</comment>
<dbReference type="SUPFAM" id="SSF55073">
    <property type="entry name" value="Nucleotide cyclase"/>
    <property type="match status" value="1"/>
</dbReference>
<evidence type="ECO:0000313" key="6">
    <source>
        <dbReference type="EMBL" id="KAB2930863.1"/>
    </source>
</evidence>
<gene>
    <name evidence="6" type="ORF">F9K24_15475</name>
</gene>
<dbReference type="GO" id="GO:0071732">
    <property type="term" value="P:cellular response to nitric oxide"/>
    <property type="evidence" value="ECO:0007669"/>
    <property type="project" value="UniProtKB-ARBA"/>
</dbReference>
<dbReference type="PANTHER" id="PTHR44757:SF2">
    <property type="entry name" value="BIOFILM ARCHITECTURE MAINTENANCE PROTEIN MBAA"/>
    <property type="match status" value="1"/>
</dbReference>
<dbReference type="InterPro" id="IPR035919">
    <property type="entry name" value="EAL_sf"/>
</dbReference>
<evidence type="ECO:0000256" key="1">
    <source>
        <dbReference type="ARBA" id="ARBA00051114"/>
    </source>
</evidence>
<evidence type="ECO:0000313" key="7">
    <source>
        <dbReference type="Proteomes" id="UP000460298"/>
    </source>
</evidence>
<dbReference type="FunFam" id="3.20.20.450:FF:000001">
    <property type="entry name" value="Cyclic di-GMP phosphodiesterase yahA"/>
    <property type="match status" value="1"/>
</dbReference>
<reference evidence="6 7" key="1">
    <citation type="submission" date="2019-10" db="EMBL/GenBank/DDBJ databases">
        <title>Extracellular Electron Transfer in a Candidatus Methanoperedens spp. Enrichment Culture.</title>
        <authorList>
            <person name="Berger S."/>
            <person name="Rangel Shaw D."/>
            <person name="Berben T."/>
            <person name="In 'T Zandt M."/>
            <person name="Frank J."/>
            <person name="Reimann J."/>
            <person name="Jetten M.S.M."/>
            <person name="Welte C.U."/>
        </authorList>
    </citation>
    <scope>NUCLEOTIDE SEQUENCE [LARGE SCALE GENOMIC DNA]</scope>
    <source>
        <strain evidence="6">SB12</strain>
    </source>
</reference>
<comment type="caution">
    <text evidence="6">The sequence shown here is derived from an EMBL/GenBank/DDBJ whole genome shotgun (WGS) entry which is preliminary data.</text>
</comment>
<dbReference type="InterPro" id="IPR035965">
    <property type="entry name" value="PAS-like_dom_sf"/>
</dbReference>
<dbReference type="Pfam" id="PF08448">
    <property type="entry name" value="PAS_4"/>
    <property type="match status" value="1"/>
</dbReference>
<proteinExistence type="predicted"/>
<sequence>MQQEEDQLFRLFRVFAPVVDQSGISYMITDAAGELVYVNQAFEEMTGYRAEEVIGRSPSFLQSGEHDAAFYHDLWQTILSGKVYRGILKNRHRDGSLLICEKIIAPITNERDEIEWFISTDRDLTESIRLEEELRSSRERLAMVIDRAPLGIAVASEDGVIQEANAAFSRLVDLSPDELPGTHLSRFTHPEDIEEEMVLVRALSRGEIPSYSLEKRYIKQGDEPLWVRVHVARLPDVPGQRPLLIGMAEDISVRKKAEEAILHQAFHDPLTGLPNRSLLLDRLYSAISRARRTQELVAVLFLDLDRFKSINDTLGHTIGDRLLKRTADRLLTSLREYDTVSRTGGDEFVLLLPGLSDGEQIMHTVERIIELMAEPFEIEGHELHIPTSIGVAVFPQDGADAETLIKNADVALYRAKEMGRNCFVFYNPDQNVYSHERLLLENEMRRALRENQFQLFFQPQIDLATGSLAGFESLARWNHPQKGMISPGLFIPIAEETGMILPLGATVLRDAFATVARWREQGKEAFKLSVNISGRQFYQKNFLSDVMDLRDRYRIPPHSIELEITESIAMQMTPATMDVLLQLRKEGFLISLDDFGTGYSSLKYLQEFPLDCLKIDRSFIEHIDTDRRQRGLLASIVGMAKSLELTVVAEGVETEGQLSVLTDLGCDRIQGYYYSPPVPEHQALEFFSRTT</sequence>
<feature type="domain" description="PAS" evidence="2">
    <location>
        <begin position="137"/>
        <end position="207"/>
    </location>
</feature>
<dbReference type="PROSITE" id="PS50112">
    <property type="entry name" value="PAS"/>
    <property type="match status" value="2"/>
</dbReference>
<feature type="domain" description="PAS" evidence="2">
    <location>
        <begin position="18"/>
        <end position="57"/>
    </location>
</feature>
<dbReference type="PROSITE" id="PS50113">
    <property type="entry name" value="PAC"/>
    <property type="match status" value="2"/>
</dbReference>
<dbReference type="InterPro" id="IPR001610">
    <property type="entry name" value="PAC"/>
</dbReference>
<dbReference type="PROSITE" id="PS50887">
    <property type="entry name" value="GGDEF"/>
    <property type="match status" value="1"/>
</dbReference>
<dbReference type="InterPro" id="IPR000160">
    <property type="entry name" value="GGDEF_dom"/>
</dbReference>
<evidence type="ECO:0000259" key="2">
    <source>
        <dbReference type="PROSITE" id="PS50112"/>
    </source>
</evidence>
<dbReference type="CDD" id="cd01948">
    <property type="entry name" value="EAL"/>
    <property type="match status" value="1"/>
</dbReference>
<dbReference type="PANTHER" id="PTHR44757">
    <property type="entry name" value="DIGUANYLATE CYCLASE DGCP"/>
    <property type="match status" value="1"/>
</dbReference>
<dbReference type="InterPro" id="IPR052155">
    <property type="entry name" value="Biofilm_reg_signaling"/>
</dbReference>
<dbReference type="PROSITE" id="PS50883">
    <property type="entry name" value="EAL"/>
    <property type="match status" value="1"/>
</dbReference>
<dbReference type="SUPFAM" id="SSF141868">
    <property type="entry name" value="EAL domain-like"/>
    <property type="match status" value="1"/>
</dbReference>
<dbReference type="Gene3D" id="3.30.70.270">
    <property type="match status" value="1"/>
</dbReference>
<dbReference type="FunFam" id="3.30.70.270:FF:000001">
    <property type="entry name" value="Diguanylate cyclase domain protein"/>
    <property type="match status" value="1"/>
</dbReference>
<dbReference type="Gene3D" id="3.30.450.20">
    <property type="entry name" value="PAS domain"/>
    <property type="match status" value="2"/>
</dbReference>